<gene>
    <name evidence="2" type="ORF">CQA43_06575</name>
</gene>
<dbReference type="EMBL" id="NXLS01000006">
    <property type="protein sequence ID" value="RDU62558.1"/>
    <property type="molecule type" value="Genomic_DNA"/>
</dbReference>
<dbReference type="Proteomes" id="UP000256650">
    <property type="component" value="Unassembled WGS sequence"/>
</dbReference>
<proteinExistence type="predicted"/>
<feature type="domain" description="Methyltransferase regulatory" evidence="1">
    <location>
        <begin position="78"/>
        <end position="159"/>
    </location>
</feature>
<comment type="caution">
    <text evidence="2">The sequence shown here is derived from an EMBL/GenBank/DDBJ whole genome shotgun (WGS) entry which is preliminary data.</text>
</comment>
<name>A0A3D8IBS5_9HELI</name>
<sequence>MWGGVVYVSYNVFPGWEGKYSLRHLLKTYESNASGNQEKRIQQTISWAKDFFASSSLYAQQNPRTQEIYQELQTREINYLCHEFFNKDWHCLFFSQMAESMRQISCEFSTSAKLMWHFDPQTFSAQQKVLLAEARDSILQEQLKDYWINESFRMDCFVRGKRNLTQQERTKRLLQTHFVLLKSPFGFQNLPETPLEFQTLCQKILDFFAKDSYQPKTLQSLVQNFGLEMEFLLPIVCAMMTQGFLHPAQAYSHRISIQAKAHNQVLFSQKPKNTGLFLASASIGRGIFLDTITWNCLKGYIQGNYKKESLAEFVKCEIPNLPKESLENLVERFLRDIPLYQVLGILD</sequence>
<protein>
    <recommendedName>
        <fullName evidence="1">Methyltransferase regulatory domain-containing protein</fullName>
    </recommendedName>
</protein>
<organism evidence="2 3">
    <name type="scientific">Helicobacter ganmani</name>
    <dbReference type="NCBI Taxonomy" id="60246"/>
    <lineage>
        <taxon>Bacteria</taxon>
        <taxon>Pseudomonadati</taxon>
        <taxon>Campylobacterota</taxon>
        <taxon>Epsilonproteobacteria</taxon>
        <taxon>Campylobacterales</taxon>
        <taxon>Helicobacteraceae</taxon>
        <taxon>Helicobacter</taxon>
    </lineage>
</organism>
<keyword evidence="3" id="KW-1185">Reference proteome</keyword>
<evidence type="ECO:0000259" key="1">
    <source>
        <dbReference type="Pfam" id="PF10119"/>
    </source>
</evidence>
<dbReference type="Pfam" id="PF10119">
    <property type="entry name" value="MethyTransf_Reg"/>
    <property type="match status" value="1"/>
</dbReference>
<accession>A0A3D8IBS5</accession>
<evidence type="ECO:0000313" key="3">
    <source>
        <dbReference type="Proteomes" id="UP000256650"/>
    </source>
</evidence>
<dbReference type="InterPro" id="IPR018773">
    <property type="entry name" value="MeTrfase_reg_dom_prd"/>
</dbReference>
<evidence type="ECO:0000313" key="2">
    <source>
        <dbReference type="EMBL" id="RDU62558.1"/>
    </source>
</evidence>
<dbReference type="OrthoDB" id="323463at2"/>
<reference evidence="2 3" key="1">
    <citation type="submission" date="2018-04" db="EMBL/GenBank/DDBJ databases">
        <title>Novel Campyloabacter and Helicobacter Species and Strains.</title>
        <authorList>
            <person name="Mannion A.J."/>
            <person name="Shen Z."/>
            <person name="Fox J.G."/>
        </authorList>
    </citation>
    <scope>NUCLEOTIDE SEQUENCE [LARGE SCALE GENOMIC DNA]</scope>
    <source>
        <strain evidence="2 3">MIT 99-5101</strain>
    </source>
</reference>
<dbReference type="AlphaFoldDB" id="A0A3D8IBS5"/>